<dbReference type="AlphaFoldDB" id="A0A643F2K8"/>
<dbReference type="GO" id="GO:0008168">
    <property type="term" value="F:methyltransferase activity"/>
    <property type="evidence" value="ECO:0007669"/>
    <property type="project" value="UniProtKB-KW"/>
</dbReference>
<dbReference type="CDD" id="cd02440">
    <property type="entry name" value="AdoMet_MTases"/>
    <property type="match status" value="1"/>
</dbReference>
<dbReference type="Pfam" id="PF13649">
    <property type="entry name" value="Methyltransf_25"/>
    <property type="match status" value="1"/>
</dbReference>
<gene>
    <name evidence="3" type="ORF">F7Q93_06440</name>
</gene>
<dbReference type="InterPro" id="IPR029063">
    <property type="entry name" value="SAM-dependent_MTases_sf"/>
</dbReference>
<name>A0A643F2K8_9HYPH</name>
<dbReference type="GO" id="GO:0032259">
    <property type="term" value="P:methylation"/>
    <property type="evidence" value="ECO:0007669"/>
    <property type="project" value="UniProtKB-KW"/>
</dbReference>
<dbReference type="RefSeq" id="WP_128092838.1">
    <property type="nucleotide sequence ID" value="NZ_JBHEEN010000003.1"/>
</dbReference>
<dbReference type="InterPro" id="IPR041698">
    <property type="entry name" value="Methyltransf_25"/>
</dbReference>
<accession>A0A643F2K8</accession>
<dbReference type="EMBL" id="VZPE01000002">
    <property type="protein sequence ID" value="KAB0572460.1"/>
    <property type="molecule type" value="Genomic_DNA"/>
</dbReference>
<feature type="domain" description="Methyltransferase" evidence="2">
    <location>
        <begin position="49"/>
        <end position="142"/>
    </location>
</feature>
<organism evidence="3">
    <name type="scientific">Brucella pituitosa</name>
    <dbReference type="NCBI Taxonomy" id="571256"/>
    <lineage>
        <taxon>Bacteria</taxon>
        <taxon>Pseudomonadati</taxon>
        <taxon>Pseudomonadota</taxon>
        <taxon>Alphaproteobacteria</taxon>
        <taxon>Hyphomicrobiales</taxon>
        <taxon>Brucellaceae</taxon>
        <taxon>Brucella/Ochrobactrum group</taxon>
        <taxon>Brucella</taxon>
    </lineage>
</organism>
<reference evidence="3" key="1">
    <citation type="submission" date="2019-09" db="EMBL/GenBank/DDBJ databases">
        <title>Draft genome sequences of 48 bacterial type strains from the CCUG.</title>
        <authorList>
            <person name="Tunovic T."/>
            <person name="Pineiro-Iglesias B."/>
            <person name="Unosson C."/>
            <person name="Inganas E."/>
            <person name="Ohlen M."/>
            <person name="Cardew S."/>
            <person name="Jensie-Markopoulos S."/>
            <person name="Salva-Serra F."/>
            <person name="Jaen-Luchoro D."/>
            <person name="Karlsson R."/>
            <person name="Svensson-Stadler L."/>
            <person name="Chun J."/>
            <person name="Moore E."/>
        </authorList>
    </citation>
    <scope>NUCLEOTIDE SEQUENCE</scope>
    <source>
        <strain evidence="3">CCUG 50899</strain>
    </source>
</reference>
<sequence>MIKSGNPFSDPQVVAHYAEGPPKAVPGFRDMQRMTRLLLAEHLSDTARILVLGAGGGLELRLFAESHPFWTFEGVDPSAEMLQLARQNLGSNAVRVNFHEGYIGSASPGPFDGSVCLLTMHFLDEETRRQTLAEVHRRLKPGAPFILAHFSFEQDNADERALWLSRYAAFLNDSGVDLASAVKASAAIKERLHILTPQQDEALIRGAGFKDLSLFYASFTYRGWVAYA</sequence>
<evidence type="ECO:0000256" key="1">
    <source>
        <dbReference type="ARBA" id="ARBA00022679"/>
    </source>
</evidence>
<evidence type="ECO:0000313" key="3">
    <source>
        <dbReference type="EMBL" id="KAB0572460.1"/>
    </source>
</evidence>
<comment type="caution">
    <text evidence="3">The sequence shown here is derived from an EMBL/GenBank/DDBJ whole genome shotgun (WGS) entry which is preliminary data.</text>
</comment>
<evidence type="ECO:0000259" key="2">
    <source>
        <dbReference type="Pfam" id="PF13649"/>
    </source>
</evidence>
<dbReference type="Gene3D" id="3.40.50.150">
    <property type="entry name" value="Vaccinia Virus protein VP39"/>
    <property type="match status" value="1"/>
</dbReference>
<dbReference type="PANTHER" id="PTHR43861">
    <property type="entry name" value="TRANS-ACONITATE 2-METHYLTRANSFERASE-RELATED"/>
    <property type="match status" value="1"/>
</dbReference>
<dbReference type="SUPFAM" id="SSF53335">
    <property type="entry name" value="S-adenosyl-L-methionine-dependent methyltransferases"/>
    <property type="match status" value="1"/>
</dbReference>
<keyword evidence="1 3" id="KW-0808">Transferase</keyword>
<proteinExistence type="predicted"/>
<keyword evidence="3" id="KW-0489">Methyltransferase</keyword>
<protein>
    <submittedName>
        <fullName evidence="3">Class I SAM-dependent methyltransferase</fullName>
    </submittedName>
</protein>